<evidence type="ECO:0000313" key="2">
    <source>
        <dbReference type="Proteomes" id="UP001226084"/>
    </source>
</evidence>
<organism evidence="1 2">
    <name type="scientific">Stenotrophomonas rhizophila</name>
    <dbReference type="NCBI Taxonomy" id="216778"/>
    <lineage>
        <taxon>Bacteria</taxon>
        <taxon>Pseudomonadati</taxon>
        <taxon>Pseudomonadota</taxon>
        <taxon>Gammaproteobacteria</taxon>
        <taxon>Lysobacterales</taxon>
        <taxon>Lysobacteraceae</taxon>
        <taxon>Stenotrophomonas</taxon>
    </lineage>
</organism>
<dbReference type="Proteomes" id="UP001226084">
    <property type="component" value="Unassembled WGS sequence"/>
</dbReference>
<protein>
    <submittedName>
        <fullName evidence="1">Uncharacterized protein</fullName>
    </submittedName>
</protein>
<evidence type="ECO:0000313" key="1">
    <source>
        <dbReference type="EMBL" id="MDQ1109298.1"/>
    </source>
</evidence>
<proteinExistence type="predicted"/>
<dbReference type="AlphaFoldDB" id="A0AAP5AJU4"/>
<comment type="caution">
    <text evidence="1">The sequence shown here is derived from an EMBL/GenBank/DDBJ whole genome shotgun (WGS) entry which is preliminary data.</text>
</comment>
<name>A0AAP5AJU4_9GAMM</name>
<gene>
    <name evidence="1" type="ORF">QE424_002457</name>
</gene>
<dbReference type="RefSeq" id="WP_249833961.1">
    <property type="nucleotide sequence ID" value="NZ_CP088000.1"/>
</dbReference>
<reference evidence="1" key="1">
    <citation type="submission" date="2023-07" db="EMBL/GenBank/DDBJ databases">
        <title>Functional and genomic diversity of the sorghum phyllosphere microbiome.</title>
        <authorList>
            <person name="Shade A."/>
        </authorList>
    </citation>
    <scope>NUCLEOTIDE SEQUENCE</scope>
    <source>
        <strain evidence="1">SORGH_AS_0457</strain>
    </source>
</reference>
<sequence>MKQILGVKYASPLEREYEAWIVAGIEAYLKNVGLRYAIWAIGSSQEKVWPADEKLSVGSKIVGLQFKRAKLATSGAVGKDRLKWTFNQPAGQLALVSSTPEIFYCLPTFINRDLRSEALHHCLFWRPDPSDLNNNAWYDNSAAKTPYKQLDESMRWGLFFERLMYCDIGKKVGGSGDVDSLTAKIAAFYQRETILRAIESEHEGNLDGEEGTYVLVIERSE</sequence>
<accession>A0AAP5AJU4</accession>
<dbReference type="EMBL" id="JAUTAS010000001">
    <property type="protein sequence ID" value="MDQ1109298.1"/>
    <property type="molecule type" value="Genomic_DNA"/>
</dbReference>